<organism evidence="2">
    <name type="scientific">viral metagenome</name>
    <dbReference type="NCBI Taxonomy" id="1070528"/>
    <lineage>
        <taxon>unclassified sequences</taxon>
        <taxon>metagenomes</taxon>
        <taxon>organismal metagenomes</taxon>
    </lineage>
</organism>
<sequence length="77" mass="9059">MSVDKLYLSIILFVSLYSIVNIIQPNFIYNHQQNALRPFGVGYKNTTILALWLVSILLAIVSYFVVIYYFNVMNMWF</sequence>
<evidence type="ECO:0000256" key="1">
    <source>
        <dbReference type="SAM" id="Phobius"/>
    </source>
</evidence>
<keyword evidence="1" id="KW-1133">Transmembrane helix</keyword>
<protein>
    <submittedName>
        <fullName evidence="2">Uncharacterized protein</fullName>
    </submittedName>
</protein>
<feature type="transmembrane region" description="Helical" evidence="1">
    <location>
        <begin position="6"/>
        <end position="28"/>
    </location>
</feature>
<name>A0A6C0KWM4_9ZZZZ</name>
<reference evidence="2" key="1">
    <citation type="journal article" date="2020" name="Nature">
        <title>Giant virus diversity and host interactions through global metagenomics.</title>
        <authorList>
            <person name="Schulz F."/>
            <person name="Roux S."/>
            <person name="Paez-Espino D."/>
            <person name="Jungbluth S."/>
            <person name="Walsh D.A."/>
            <person name="Denef V.J."/>
            <person name="McMahon K.D."/>
            <person name="Konstantinidis K.T."/>
            <person name="Eloe-Fadrosh E.A."/>
            <person name="Kyrpides N.C."/>
            <person name="Woyke T."/>
        </authorList>
    </citation>
    <scope>NUCLEOTIDE SEQUENCE</scope>
    <source>
        <strain evidence="2">GVMAG-S-ERX555907-102</strain>
    </source>
</reference>
<feature type="transmembrane region" description="Helical" evidence="1">
    <location>
        <begin position="49"/>
        <end position="70"/>
    </location>
</feature>
<evidence type="ECO:0000313" key="2">
    <source>
        <dbReference type="EMBL" id="QHU22365.1"/>
    </source>
</evidence>
<dbReference type="AlphaFoldDB" id="A0A6C0KWM4"/>
<keyword evidence="1" id="KW-0812">Transmembrane</keyword>
<proteinExistence type="predicted"/>
<keyword evidence="1" id="KW-0472">Membrane</keyword>
<dbReference type="EMBL" id="MN741006">
    <property type="protein sequence ID" value="QHU22365.1"/>
    <property type="molecule type" value="Genomic_DNA"/>
</dbReference>
<accession>A0A6C0KWM4</accession>